<evidence type="ECO:0000256" key="5">
    <source>
        <dbReference type="SAM" id="Phobius"/>
    </source>
</evidence>
<comment type="subcellular location">
    <subcellularLocation>
        <location evidence="1">Membrane</location>
        <topology evidence="1">Multi-pass membrane protein</topology>
    </subcellularLocation>
</comment>
<keyword evidence="8" id="KW-1185">Reference proteome</keyword>
<evidence type="ECO:0000256" key="4">
    <source>
        <dbReference type="ARBA" id="ARBA00023136"/>
    </source>
</evidence>
<evidence type="ECO:0000256" key="1">
    <source>
        <dbReference type="ARBA" id="ARBA00004141"/>
    </source>
</evidence>
<feature type="signal peptide" evidence="6">
    <location>
        <begin position="1"/>
        <end position="25"/>
    </location>
</feature>
<comment type="caution">
    <text evidence="7">The sequence shown here is derived from an EMBL/GenBank/DDBJ whole genome shotgun (WGS) entry which is preliminary data.</text>
</comment>
<reference evidence="7 8" key="1">
    <citation type="submission" date="2023-03" db="EMBL/GenBank/DDBJ databases">
        <title>High-quality genome of Scylla paramamosain provides insights in environmental adaptation.</title>
        <authorList>
            <person name="Zhang L."/>
        </authorList>
    </citation>
    <scope>NUCLEOTIDE SEQUENCE [LARGE SCALE GENOMIC DNA]</scope>
    <source>
        <strain evidence="7">LZ_2023a</strain>
        <tissue evidence="7">Muscle</tissue>
    </source>
</reference>
<keyword evidence="3 5" id="KW-1133">Transmembrane helix</keyword>
<keyword evidence="2 5" id="KW-0812">Transmembrane</keyword>
<name>A0AAW0T2B2_SCYPA</name>
<evidence type="ECO:0000313" key="8">
    <source>
        <dbReference type="Proteomes" id="UP001487740"/>
    </source>
</evidence>
<evidence type="ECO:0000313" key="7">
    <source>
        <dbReference type="EMBL" id="KAK8380377.1"/>
    </source>
</evidence>
<dbReference type="Gene3D" id="1.20.140.150">
    <property type="match status" value="1"/>
</dbReference>
<dbReference type="Proteomes" id="UP001487740">
    <property type="component" value="Unassembled WGS sequence"/>
</dbReference>
<keyword evidence="4 5" id="KW-0472">Membrane</keyword>
<evidence type="ECO:0000256" key="2">
    <source>
        <dbReference type="ARBA" id="ARBA00022692"/>
    </source>
</evidence>
<dbReference type="InterPro" id="IPR004031">
    <property type="entry name" value="PMP22/EMP/MP20/Claudin"/>
</dbReference>
<feature type="transmembrane region" description="Helical" evidence="5">
    <location>
        <begin position="199"/>
        <end position="222"/>
    </location>
</feature>
<feature type="chain" id="PRO_5043945694" evidence="6">
    <location>
        <begin position="26"/>
        <end position="285"/>
    </location>
</feature>
<proteinExistence type="predicted"/>
<gene>
    <name evidence="7" type="ORF">O3P69_016757</name>
</gene>
<dbReference type="EMBL" id="JARAKH010000042">
    <property type="protein sequence ID" value="KAK8380377.1"/>
    <property type="molecule type" value="Genomic_DNA"/>
</dbReference>
<dbReference type="Pfam" id="PF13903">
    <property type="entry name" value="Claudin_2"/>
    <property type="match status" value="1"/>
</dbReference>
<feature type="transmembrane region" description="Helical" evidence="5">
    <location>
        <begin position="255"/>
        <end position="273"/>
    </location>
</feature>
<keyword evidence="6" id="KW-0732">Signal</keyword>
<accession>A0AAW0T2B2</accession>
<dbReference type="GO" id="GO:0016020">
    <property type="term" value="C:membrane"/>
    <property type="evidence" value="ECO:0007669"/>
    <property type="project" value="UniProtKB-SubCell"/>
</dbReference>
<organism evidence="7 8">
    <name type="scientific">Scylla paramamosain</name>
    <name type="common">Mud crab</name>
    <dbReference type="NCBI Taxonomy" id="85552"/>
    <lineage>
        <taxon>Eukaryota</taxon>
        <taxon>Metazoa</taxon>
        <taxon>Ecdysozoa</taxon>
        <taxon>Arthropoda</taxon>
        <taxon>Crustacea</taxon>
        <taxon>Multicrustacea</taxon>
        <taxon>Malacostraca</taxon>
        <taxon>Eumalacostraca</taxon>
        <taxon>Eucarida</taxon>
        <taxon>Decapoda</taxon>
        <taxon>Pleocyemata</taxon>
        <taxon>Brachyura</taxon>
        <taxon>Eubrachyura</taxon>
        <taxon>Portunoidea</taxon>
        <taxon>Portunidae</taxon>
        <taxon>Portuninae</taxon>
        <taxon>Scylla</taxon>
    </lineage>
</organism>
<feature type="transmembrane region" description="Helical" evidence="5">
    <location>
        <begin position="168"/>
        <end position="192"/>
    </location>
</feature>
<evidence type="ECO:0000256" key="6">
    <source>
        <dbReference type="SAM" id="SignalP"/>
    </source>
</evidence>
<protein>
    <submittedName>
        <fullName evidence="7">Uncharacterized protein</fullName>
    </submittedName>
</protein>
<evidence type="ECO:0000256" key="3">
    <source>
        <dbReference type="ARBA" id="ARBA00022989"/>
    </source>
</evidence>
<sequence length="285" mass="31464">MASQGAHPACLFLALTLLMTGAATAILCTAILTNYWELITFDREAVEAITARHNNTHTLTWLWEGKVGKVVIQLDKPLKVRRQVGVAPLGEARGVIANNNLRFRRQTSRVIYLVPHHGGIWTLCVGLSELEQEKLRGKFRLSGCINYLSPHSMGSSDKNDWVQRMQNLSISCALVCCILLGASAVVGIFGIIQRQISAVLITGVMYILASTFGLFCLTIMHFKRRTKKDCGVLDSQVTPEYSSARVFETGWSLDLGWGGVVTCLAAALLWLLLARIMRYNPISLS</sequence>
<dbReference type="AlphaFoldDB" id="A0AAW0T2B2"/>